<dbReference type="eggNOG" id="ENOG5033MQU">
    <property type="taxonomic scope" value="Bacteria"/>
</dbReference>
<proteinExistence type="predicted"/>
<protein>
    <submittedName>
        <fullName evidence="2">Uncharacterized protein</fullName>
    </submittedName>
</protein>
<dbReference type="EMBL" id="AGWQ01000003">
    <property type="protein sequence ID" value="EJZ87596.1"/>
    <property type="molecule type" value="Genomic_DNA"/>
</dbReference>
<feature type="non-terminal residue" evidence="2">
    <location>
        <position position="1"/>
    </location>
</feature>
<sequence>TSDIDKSVEGAPLHHGSRPDVLARLLKPASPMPSFRTSLTVSTLHPGRAPQEVETAARRVRRLESFDIGIEAGQARVTLRFTAEDEDEARLAHAEFLHAVQEVVDVPCAHLAQVVRGRSVPFE</sequence>
<dbReference type="RefSeq" id="WP_006680430.1">
    <property type="nucleotide sequence ID" value="NZ_JH815208.1"/>
</dbReference>
<feature type="region of interest" description="Disordered" evidence="1">
    <location>
        <begin position="1"/>
        <end position="20"/>
    </location>
</feature>
<gene>
    <name evidence="2" type="ORF">HMPREF9241_00224</name>
</gene>
<dbReference type="HOGENOM" id="CLU_164381_0_0_11"/>
<dbReference type="Proteomes" id="UP000003994">
    <property type="component" value="Unassembled WGS sequence"/>
</dbReference>
<name>K0YVI6_9ACTO</name>
<keyword evidence="3" id="KW-1185">Reference proteome</keyword>
<accession>K0YVI6</accession>
<dbReference type="AlphaFoldDB" id="K0YVI6"/>
<organism evidence="2 3">
    <name type="scientific">Schaalia turicensis ACS-279-V-Col4</name>
    <dbReference type="NCBI Taxonomy" id="883077"/>
    <lineage>
        <taxon>Bacteria</taxon>
        <taxon>Bacillati</taxon>
        <taxon>Actinomycetota</taxon>
        <taxon>Actinomycetes</taxon>
        <taxon>Actinomycetales</taxon>
        <taxon>Actinomycetaceae</taxon>
        <taxon>Schaalia</taxon>
    </lineage>
</organism>
<comment type="caution">
    <text evidence="2">The sequence shown here is derived from an EMBL/GenBank/DDBJ whole genome shotgun (WGS) entry which is preliminary data.</text>
</comment>
<evidence type="ECO:0000256" key="1">
    <source>
        <dbReference type="SAM" id="MobiDB-lite"/>
    </source>
</evidence>
<reference evidence="2 3" key="1">
    <citation type="submission" date="2012-07" db="EMBL/GenBank/DDBJ databases">
        <title>The Genome Sequence of Actinomyces turicensis ACS-279-V-COL4.</title>
        <authorList>
            <consortium name="The Broad Institute Genome Sequencing Platform"/>
            <person name="Earl A."/>
            <person name="Ward D."/>
            <person name="Feldgarden M."/>
            <person name="Gevers D."/>
            <person name="Saerens B."/>
            <person name="Vaneechoutte M."/>
            <person name="Walker B."/>
            <person name="Young S.K."/>
            <person name="Zeng Q."/>
            <person name="Gargeya S."/>
            <person name="Fitzgerald M."/>
            <person name="Haas B."/>
            <person name="Abouelleil A."/>
            <person name="Alvarado L."/>
            <person name="Arachchi H.M."/>
            <person name="Berlin A."/>
            <person name="Chapman S.B."/>
            <person name="Goldberg J."/>
            <person name="Griggs A."/>
            <person name="Gujja S."/>
            <person name="Hansen M."/>
            <person name="Howarth C."/>
            <person name="Imamovic A."/>
            <person name="Larimer J."/>
            <person name="McCowen C."/>
            <person name="Montmayeur A."/>
            <person name="Murphy C."/>
            <person name="Neiman D."/>
            <person name="Pearson M."/>
            <person name="Priest M."/>
            <person name="Roberts A."/>
            <person name="Saif S."/>
            <person name="Shea T."/>
            <person name="Sisk P."/>
            <person name="Sykes S."/>
            <person name="Wortman J."/>
            <person name="Nusbaum C."/>
            <person name="Birren B."/>
        </authorList>
    </citation>
    <scope>NUCLEOTIDE SEQUENCE [LARGE SCALE GENOMIC DNA]</scope>
    <source>
        <strain evidence="2 3">ACS-279-V-Col4</strain>
    </source>
</reference>
<evidence type="ECO:0000313" key="2">
    <source>
        <dbReference type="EMBL" id="EJZ87596.1"/>
    </source>
</evidence>
<evidence type="ECO:0000313" key="3">
    <source>
        <dbReference type="Proteomes" id="UP000003994"/>
    </source>
</evidence>